<evidence type="ECO:0000313" key="2">
    <source>
        <dbReference type="Proteomes" id="UP000198546"/>
    </source>
</evidence>
<dbReference type="InterPro" id="IPR011697">
    <property type="entry name" value="Peptidase_C26"/>
</dbReference>
<dbReference type="GO" id="GO:0005829">
    <property type="term" value="C:cytosol"/>
    <property type="evidence" value="ECO:0007669"/>
    <property type="project" value="TreeGrafter"/>
</dbReference>
<keyword evidence="1" id="KW-0808">Transferase</keyword>
<proteinExistence type="predicted"/>
<dbReference type="InterPro" id="IPR029062">
    <property type="entry name" value="Class_I_gatase-like"/>
</dbReference>
<dbReference type="EMBL" id="LT629688">
    <property type="protein sequence ID" value="SDD23583.1"/>
    <property type="molecule type" value="Genomic_DNA"/>
</dbReference>
<dbReference type="Proteomes" id="UP000198546">
    <property type="component" value="Chromosome i"/>
</dbReference>
<dbReference type="PANTHER" id="PTHR43235:SF1">
    <property type="entry name" value="GLUTAMINE AMIDOTRANSFERASE PB2B2.05-RELATED"/>
    <property type="match status" value="1"/>
</dbReference>
<dbReference type="CDD" id="cd01745">
    <property type="entry name" value="GATase1_2"/>
    <property type="match status" value="1"/>
</dbReference>
<dbReference type="AlphaFoldDB" id="A0A1G6T3N4"/>
<sequence>MVVPARLSSDGHADPRVSGANRLFHDVVALVRAAGLDPLVVTDPGTDLDGVAGVVLPGGGDLDPDHYGGEPSEAVYDIHPEQDALDLGLARTALEHGLPVLGICRGAQVLNVAAGGTLVADLPPTEVAHVRVPEPGEQLAFVWHPVRLRPSRLRDELGGVDSISVGSGHHQGVDQLAEALTATAVADDGLVEAFEDASGRVLGVQWHPEASDTPAAEQNAPFRLFARAVAEQERTSRA</sequence>
<dbReference type="InterPro" id="IPR044668">
    <property type="entry name" value="PuuD-like"/>
</dbReference>
<dbReference type="Gene3D" id="3.40.50.880">
    <property type="match status" value="1"/>
</dbReference>
<dbReference type="GO" id="GO:0016740">
    <property type="term" value="F:transferase activity"/>
    <property type="evidence" value="ECO:0007669"/>
    <property type="project" value="UniProtKB-KW"/>
</dbReference>
<organism evidence="1 2">
    <name type="scientific">Auraticoccus monumenti</name>
    <dbReference type="NCBI Taxonomy" id="675864"/>
    <lineage>
        <taxon>Bacteria</taxon>
        <taxon>Bacillati</taxon>
        <taxon>Actinomycetota</taxon>
        <taxon>Actinomycetes</taxon>
        <taxon>Propionibacteriales</taxon>
        <taxon>Propionibacteriaceae</taxon>
        <taxon>Auraticoccus</taxon>
    </lineage>
</organism>
<evidence type="ECO:0000313" key="1">
    <source>
        <dbReference type="EMBL" id="SDD23583.1"/>
    </source>
</evidence>
<dbReference type="STRING" id="675864.SAMN04489747_0514"/>
<gene>
    <name evidence="1" type="ORF">SAMN04489747_0514</name>
</gene>
<dbReference type="SUPFAM" id="SSF52317">
    <property type="entry name" value="Class I glutamine amidotransferase-like"/>
    <property type="match status" value="1"/>
</dbReference>
<dbReference type="GO" id="GO:0033969">
    <property type="term" value="F:gamma-glutamyl-gamma-aminobutyrate hydrolase activity"/>
    <property type="evidence" value="ECO:0007669"/>
    <property type="project" value="TreeGrafter"/>
</dbReference>
<reference evidence="1 2" key="1">
    <citation type="submission" date="2016-10" db="EMBL/GenBank/DDBJ databases">
        <authorList>
            <person name="de Groot N.N."/>
        </authorList>
    </citation>
    <scope>NUCLEOTIDE SEQUENCE [LARGE SCALE GENOMIC DNA]</scope>
    <source>
        <strain evidence="1 2">MON 2.2</strain>
    </source>
</reference>
<dbReference type="PANTHER" id="PTHR43235">
    <property type="entry name" value="GLUTAMINE AMIDOTRANSFERASE PB2B2.05-RELATED"/>
    <property type="match status" value="1"/>
</dbReference>
<keyword evidence="1" id="KW-0315">Glutamine amidotransferase</keyword>
<keyword evidence="2" id="KW-1185">Reference proteome</keyword>
<name>A0A1G6T3N4_9ACTN</name>
<dbReference type="GO" id="GO:0006598">
    <property type="term" value="P:polyamine catabolic process"/>
    <property type="evidence" value="ECO:0007669"/>
    <property type="project" value="TreeGrafter"/>
</dbReference>
<dbReference type="PROSITE" id="PS51273">
    <property type="entry name" value="GATASE_TYPE_1"/>
    <property type="match status" value="1"/>
</dbReference>
<accession>A0A1G6T3N4</accession>
<dbReference type="Pfam" id="PF07722">
    <property type="entry name" value="Peptidase_C26"/>
    <property type="match status" value="1"/>
</dbReference>
<protein>
    <submittedName>
        <fullName evidence="1">Putative glutamine amidotransferase</fullName>
    </submittedName>
</protein>